<dbReference type="InterPro" id="IPR006943">
    <property type="entry name" value="DUF641_pln"/>
</dbReference>
<dbReference type="InterPro" id="IPR056813">
    <property type="entry name" value="GIL1_IRKI_C"/>
</dbReference>
<dbReference type="InterPro" id="IPR040225">
    <property type="entry name" value="GIL1-like"/>
</dbReference>
<name>A0AAD2DMD5_9LAMI</name>
<evidence type="ECO:0008006" key="6">
    <source>
        <dbReference type="Google" id="ProtNLM"/>
    </source>
</evidence>
<dbReference type="GO" id="GO:0009639">
    <property type="term" value="P:response to red or far red light"/>
    <property type="evidence" value="ECO:0007669"/>
    <property type="project" value="InterPro"/>
</dbReference>
<feature type="domain" description="GIL1/IRKI C-terminal" evidence="3">
    <location>
        <begin position="447"/>
        <end position="502"/>
    </location>
</feature>
<proteinExistence type="predicted"/>
<dbReference type="AlphaFoldDB" id="A0AAD2DMD5"/>
<evidence type="ECO:0000313" key="5">
    <source>
        <dbReference type="Proteomes" id="UP000834106"/>
    </source>
</evidence>
<evidence type="ECO:0000259" key="2">
    <source>
        <dbReference type="Pfam" id="PF04859"/>
    </source>
</evidence>
<keyword evidence="1" id="KW-0175">Coiled coil</keyword>
<dbReference type="Pfam" id="PF04859">
    <property type="entry name" value="DUF641"/>
    <property type="match status" value="1"/>
</dbReference>
<gene>
    <name evidence="4" type="ORF">FPE_LOCUS4550</name>
</gene>
<keyword evidence="5" id="KW-1185">Reference proteome</keyword>
<accession>A0AAD2DMD5</accession>
<reference evidence="4" key="1">
    <citation type="submission" date="2023-05" db="EMBL/GenBank/DDBJ databases">
        <authorList>
            <person name="Huff M."/>
        </authorList>
    </citation>
    <scope>NUCLEOTIDE SEQUENCE</scope>
</reference>
<dbReference type="GO" id="GO:0009959">
    <property type="term" value="P:negative gravitropism"/>
    <property type="evidence" value="ECO:0007669"/>
    <property type="project" value="InterPro"/>
</dbReference>
<feature type="domain" description="DUF641" evidence="2">
    <location>
        <begin position="123"/>
        <end position="247"/>
    </location>
</feature>
<evidence type="ECO:0000256" key="1">
    <source>
        <dbReference type="SAM" id="Coils"/>
    </source>
</evidence>
<feature type="coiled-coil region" evidence="1">
    <location>
        <begin position="220"/>
        <end position="254"/>
    </location>
</feature>
<protein>
    <recommendedName>
        <fullName evidence="6">DUF641 domain-containing protein</fullName>
    </recommendedName>
</protein>
<dbReference type="PANTHER" id="PTHR31161">
    <property type="entry name" value="PROTEIN GRAVITROPIC IN THE LIGHT 1"/>
    <property type="match status" value="1"/>
</dbReference>
<organism evidence="4 5">
    <name type="scientific">Fraxinus pennsylvanica</name>
    <dbReference type="NCBI Taxonomy" id="56036"/>
    <lineage>
        <taxon>Eukaryota</taxon>
        <taxon>Viridiplantae</taxon>
        <taxon>Streptophyta</taxon>
        <taxon>Embryophyta</taxon>
        <taxon>Tracheophyta</taxon>
        <taxon>Spermatophyta</taxon>
        <taxon>Magnoliopsida</taxon>
        <taxon>eudicotyledons</taxon>
        <taxon>Gunneridae</taxon>
        <taxon>Pentapetalae</taxon>
        <taxon>asterids</taxon>
        <taxon>lamiids</taxon>
        <taxon>Lamiales</taxon>
        <taxon>Oleaceae</taxon>
        <taxon>Oleeae</taxon>
        <taxon>Fraxinus</taxon>
    </lineage>
</organism>
<evidence type="ECO:0000313" key="4">
    <source>
        <dbReference type="EMBL" id="CAI9757120.1"/>
    </source>
</evidence>
<dbReference type="Proteomes" id="UP000834106">
    <property type="component" value="Chromosome 2"/>
</dbReference>
<dbReference type="Pfam" id="PF24994">
    <property type="entry name" value="GIL1_IRKI_C"/>
    <property type="match status" value="1"/>
</dbReference>
<sequence length="505" mass="57465">MSPSLLMFLLNVDRFSPPRKLKLNVDADLTLDGDGYGVGGVKLTLCNFSGFFWKMVSVERSAVTPSKSRWVRTFSKILHIGDVTAKSSVDQIQKTTIDEKISNDPNKSTQLPFGDKDEEIRDRAVKEAFLSKLFASLSTVKAAYAQLQFAQSPYDADGIQSADQIIVSELKNLSELKQCYMKNQLDDTSPEATQMLAENQERKSLLRTYEIMSKKLDCQLKLKDSEITFLKEKLAEANRDNKSLEMRLNSSEQLAVPDNIRLSGLSPCHFIAYLGQSIKSVRSFVRLLIREMESAGWDLDAAVSSIEPGVFFWKPNHKCFAFESFVCKEMFDGFNYPNFSIEQESLPEQKKRRQLFFDKFMELKSVRPADYLAWKPKSTFATFCRTKYLRLVHPKMETSLSGNLDQRKSVNSGEYLEAPFFLSFAAMAKHIWLLHCLAFSFDPEVSIFQVTKKSHFSEVYMESLSDEAFFSSDGTLENNPLVAFTVVPGFRIGKTVIQCQVYLQS</sequence>
<dbReference type="EMBL" id="OU503037">
    <property type="protein sequence ID" value="CAI9757120.1"/>
    <property type="molecule type" value="Genomic_DNA"/>
</dbReference>
<evidence type="ECO:0000259" key="3">
    <source>
        <dbReference type="Pfam" id="PF24994"/>
    </source>
</evidence>